<dbReference type="Proteomes" id="UP000177165">
    <property type="component" value="Unassembled WGS sequence"/>
</dbReference>
<comment type="caution">
    <text evidence="3">The sequence shown here is derived from an EMBL/GenBank/DDBJ whole genome shotgun (WGS) entry which is preliminary data.</text>
</comment>
<protein>
    <submittedName>
        <fullName evidence="3">Uncharacterized protein</fullName>
    </submittedName>
</protein>
<evidence type="ECO:0000256" key="1">
    <source>
        <dbReference type="SAM" id="MobiDB-lite"/>
    </source>
</evidence>
<keyword evidence="2" id="KW-0472">Membrane</keyword>
<evidence type="ECO:0000313" key="4">
    <source>
        <dbReference type="Proteomes" id="UP000177165"/>
    </source>
</evidence>
<keyword evidence="2" id="KW-1133">Transmembrane helix</keyword>
<dbReference type="AlphaFoldDB" id="A0A1G2ASY2"/>
<dbReference type="EMBL" id="MHKB01000010">
    <property type="protein sequence ID" value="OGY79097.1"/>
    <property type="molecule type" value="Genomic_DNA"/>
</dbReference>
<reference evidence="3 4" key="1">
    <citation type="journal article" date="2016" name="Nat. Commun.">
        <title>Thousands of microbial genomes shed light on interconnected biogeochemical processes in an aquifer system.</title>
        <authorList>
            <person name="Anantharaman K."/>
            <person name="Brown C.T."/>
            <person name="Hug L.A."/>
            <person name="Sharon I."/>
            <person name="Castelle C.J."/>
            <person name="Probst A.J."/>
            <person name="Thomas B.C."/>
            <person name="Singh A."/>
            <person name="Wilkins M.J."/>
            <person name="Karaoz U."/>
            <person name="Brodie E.L."/>
            <person name="Williams K.H."/>
            <person name="Hubbard S.S."/>
            <person name="Banfield J.F."/>
        </authorList>
    </citation>
    <scope>NUCLEOTIDE SEQUENCE [LARGE SCALE GENOMIC DNA]</scope>
</reference>
<name>A0A1G2ASY2_9BACT</name>
<gene>
    <name evidence="3" type="ORF">A3B74_01360</name>
</gene>
<evidence type="ECO:0000256" key="2">
    <source>
        <dbReference type="SAM" id="Phobius"/>
    </source>
</evidence>
<keyword evidence="2" id="KW-0812">Transmembrane</keyword>
<proteinExistence type="predicted"/>
<organism evidence="3 4">
    <name type="scientific">Candidatus Kerfeldbacteria bacterium RIFCSPHIGHO2_02_FULL_42_14</name>
    <dbReference type="NCBI Taxonomy" id="1798540"/>
    <lineage>
        <taxon>Bacteria</taxon>
        <taxon>Candidatus Kerfeldiibacteriota</taxon>
    </lineage>
</organism>
<accession>A0A1G2ASY2</accession>
<sequence>MEKSKILKPNKGEAYKHEKNNHRENAPQNHKSHEQKTDPKLIPHKKKILVFVLRILLNYTTFMIFVQFDGILAQ</sequence>
<evidence type="ECO:0000313" key="3">
    <source>
        <dbReference type="EMBL" id="OGY79097.1"/>
    </source>
</evidence>
<feature type="transmembrane region" description="Helical" evidence="2">
    <location>
        <begin position="48"/>
        <end position="68"/>
    </location>
</feature>
<feature type="region of interest" description="Disordered" evidence="1">
    <location>
        <begin position="1"/>
        <end position="39"/>
    </location>
</feature>